<evidence type="ECO:0000256" key="2">
    <source>
        <dbReference type="ARBA" id="ARBA00023180"/>
    </source>
</evidence>
<dbReference type="InterPro" id="IPR027417">
    <property type="entry name" value="P-loop_NTPase"/>
</dbReference>
<evidence type="ECO:0000259" key="3">
    <source>
        <dbReference type="Pfam" id="PF00685"/>
    </source>
</evidence>
<accession>F8E8J3</accession>
<evidence type="ECO:0000256" key="1">
    <source>
        <dbReference type="ARBA" id="ARBA00022679"/>
    </source>
</evidence>
<dbReference type="Gene3D" id="3.40.50.300">
    <property type="entry name" value="P-loop containing nucleotide triphosphate hydrolases"/>
    <property type="match status" value="1"/>
</dbReference>
<protein>
    <submittedName>
        <fullName evidence="4">Sulfotransferase</fullName>
    </submittedName>
</protein>
<dbReference type="OrthoDB" id="981508at2"/>
<dbReference type="PANTHER" id="PTHR10605">
    <property type="entry name" value="HEPARAN SULFATE SULFOTRANSFERASE"/>
    <property type="match status" value="1"/>
</dbReference>
<feature type="domain" description="Sulfotransferase" evidence="3">
    <location>
        <begin position="7"/>
        <end position="187"/>
    </location>
</feature>
<organism evidence="4 5">
    <name type="scientific">Flexistipes sinusarabici (strain ATCC 49648 / DSM 4947 / MAS 10)</name>
    <dbReference type="NCBI Taxonomy" id="717231"/>
    <lineage>
        <taxon>Bacteria</taxon>
        <taxon>Pseudomonadati</taxon>
        <taxon>Deferribacterota</taxon>
        <taxon>Deferribacteres</taxon>
        <taxon>Deferribacterales</taxon>
        <taxon>Flexistipitaceae</taxon>
        <taxon>Flexistipes</taxon>
    </lineage>
</organism>
<dbReference type="AlphaFoldDB" id="F8E8J3"/>
<dbReference type="EMBL" id="CP002858">
    <property type="protein sequence ID" value="AEI14042.1"/>
    <property type="molecule type" value="Genomic_DNA"/>
</dbReference>
<reference evidence="4 5" key="1">
    <citation type="journal article" date="2011" name="Stand. Genomic Sci.">
        <title>Genome sequence of the moderately thermophilic halophile Flexistipes sinusarabici strain (MAS10).</title>
        <authorList>
            <person name="Lapidus A."/>
            <person name="Chertkov O."/>
            <person name="Nolan M."/>
            <person name="Lucas S."/>
            <person name="Hammon N."/>
            <person name="Deshpande S."/>
            <person name="Cheng J.F."/>
            <person name="Tapia R."/>
            <person name="Han C."/>
            <person name="Goodwin L."/>
            <person name="Pitluck S."/>
            <person name="Liolios K."/>
            <person name="Pagani I."/>
            <person name="Ivanova N."/>
            <person name="Huntemann M."/>
            <person name="Mavromatis K."/>
            <person name="Mikhailova N."/>
            <person name="Pati A."/>
            <person name="Chen A."/>
            <person name="Palaniappan K."/>
            <person name="Land M."/>
            <person name="Hauser L."/>
            <person name="Brambilla E.M."/>
            <person name="Rohde M."/>
            <person name="Abt B."/>
            <person name="Spring S."/>
            <person name="Goker M."/>
            <person name="Bristow J."/>
            <person name="Eisen J.A."/>
            <person name="Markowitz V."/>
            <person name="Hugenholtz P."/>
            <person name="Kyrpides N.C."/>
            <person name="Klenk H.P."/>
            <person name="Woyke T."/>
        </authorList>
    </citation>
    <scope>NUCLEOTIDE SEQUENCE [LARGE SCALE GENOMIC DNA]</scope>
    <source>
        <strain evidence="5">DSM 4947 / MAS 10</strain>
    </source>
</reference>
<dbReference type="GO" id="GO:0008146">
    <property type="term" value="F:sulfotransferase activity"/>
    <property type="evidence" value="ECO:0007669"/>
    <property type="project" value="InterPro"/>
</dbReference>
<evidence type="ECO:0000313" key="5">
    <source>
        <dbReference type="Proteomes" id="UP000006621"/>
    </source>
</evidence>
<dbReference type="Proteomes" id="UP000006621">
    <property type="component" value="Chromosome"/>
</dbReference>
<dbReference type="InterPro" id="IPR000863">
    <property type="entry name" value="Sulfotransferase_dom"/>
</dbReference>
<proteinExistence type="predicted"/>
<reference evidence="5" key="2">
    <citation type="submission" date="2011-06" db="EMBL/GenBank/DDBJ databases">
        <title>The complete genome of Flexistipes sinusarabici DSM 4947.</title>
        <authorList>
            <person name="Lucas S."/>
            <person name="Han J."/>
            <person name="Lapidus A."/>
            <person name="Bruce D."/>
            <person name="Goodwin L."/>
            <person name="Pitluck S."/>
            <person name="Peters L."/>
            <person name="Kyrpides N."/>
            <person name="Mavromatis K."/>
            <person name="Ivanova N."/>
            <person name="Mikhailova N."/>
            <person name="Chertkov O."/>
            <person name="Detter J.C."/>
            <person name="Tapia R."/>
            <person name="Han C."/>
            <person name="Land M."/>
            <person name="Hauser L."/>
            <person name="Markowitz V."/>
            <person name="Cheng J.-F."/>
            <person name="Hugenholtz P."/>
            <person name="Woyke T."/>
            <person name="Wu D."/>
            <person name="Spring S."/>
            <person name="Schroeder M."/>
            <person name="Brambilla E."/>
            <person name="Klenk H.-P."/>
            <person name="Eisen J.A."/>
        </authorList>
    </citation>
    <scope>NUCLEOTIDE SEQUENCE [LARGE SCALE GENOMIC DNA]</scope>
    <source>
        <strain evidence="5">DSM 4947 / MAS 10</strain>
    </source>
</reference>
<dbReference type="eggNOG" id="COG4424">
    <property type="taxonomic scope" value="Bacteria"/>
</dbReference>
<dbReference type="RefSeq" id="WP_013885553.1">
    <property type="nucleotide sequence ID" value="NC_015672.1"/>
</dbReference>
<evidence type="ECO:0000313" key="4">
    <source>
        <dbReference type="EMBL" id="AEI14042.1"/>
    </source>
</evidence>
<keyword evidence="2" id="KW-0325">Glycoprotein</keyword>
<keyword evidence="1" id="KW-0808">Transferase</keyword>
<dbReference type="InterPro" id="IPR037359">
    <property type="entry name" value="NST/OST"/>
</dbReference>
<sequence>MNKSFYVIIGVQKSGTTTIYDLLGRNKDIYAPEELKDFHIFNDVLKNYKFIKKYETNVNKSLHCGVNYITDKISIKEILKFNPDTKFLLILRDPIKRAISAYKYALRMGMETKNFQDAIEVEMNKKDYDKIEPNKDYLIHGLYYKQITENLLPYTFNKKNIGIFLYEDIFRNDDIFLSDIINFLGINNFEYPSMLQKNVQGEPIFKSLNRIFYHQSKLKSLIASFIPLKARSKIKQIVYENNYIKAKKDQDVKYDFKLLKDFFYKDVNNLSTIINRDLRDVWLHEK</sequence>
<dbReference type="PANTHER" id="PTHR10605:SF56">
    <property type="entry name" value="BIFUNCTIONAL HEPARAN SULFATE N-DEACETYLASE_N-SULFOTRANSFERASE"/>
    <property type="match status" value="1"/>
</dbReference>
<dbReference type="STRING" id="717231.Flexsi_0354"/>
<keyword evidence="5" id="KW-1185">Reference proteome</keyword>
<dbReference type="SUPFAM" id="SSF52540">
    <property type="entry name" value="P-loop containing nucleoside triphosphate hydrolases"/>
    <property type="match status" value="1"/>
</dbReference>
<dbReference type="Pfam" id="PF00685">
    <property type="entry name" value="Sulfotransfer_1"/>
    <property type="match status" value="1"/>
</dbReference>
<dbReference type="KEGG" id="fsi:Flexsi_0354"/>
<name>F8E8J3_FLESM</name>
<gene>
    <name evidence="4" type="ordered locus">Flexsi_0354</name>
</gene>
<dbReference type="HOGENOM" id="CLU_017703_1_1_0"/>